<dbReference type="Proteomes" id="UP001311232">
    <property type="component" value="Unassembled WGS sequence"/>
</dbReference>
<evidence type="ECO:0000313" key="4">
    <source>
        <dbReference type="Proteomes" id="UP001311232"/>
    </source>
</evidence>
<dbReference type="EMBL" id="JAHHUM010002332">
    <property type="protein sequence ID" value="KAK5604650.1"/>
    <property type="molecule type" value="Genomic_DNA"/>
</dbReference>
<protein>
    <recommendedName>
        <fullName evidence="2">Cadherin-like beta-sandwich-like domain-containing protein</fullName>
    </recommendedName>
</protein>
<gene>
    <name evidence="3" type="ORF">CRENBAI_013707</name>
</gene>
<dbReference type="Pfam" id="PF12733">
    <property type="entry name" value="Cadherin-like"/>
    <property type="match status" value="2"/>
</dbReference>
<dbReference type="SUPFAM" id="SSF48452">
    <property type="entry name" value="TPR-like"/>
    <property type="match status" value="1"/>
</dbReference>
<organism evidence="3 4">
    <name type="scientific">Crenichthys baileyi</name>
    <name type="common">White River springfish</name>
    <dbReference type="NCBI Taxonomy" id="28760"/>
    <lineage>
        <taxon>Eukaryota</taxon>
        <taxon>Metazoa</taxon>
        <taxon>Chordata</taxon>
        <taxon>Craniata</taxon>
        <taxon>Vertebrata</taxon>
        <taxon>Euteleostomi</taxon>
        <taxon>Actinopterygii</taxon>
        <taxon>Neopterygii</taxon>
        <taxon>Teleostei</taxon>
        <taxon>Neoteleostei</taxon>
        <taxon>Acanthomorphata</taxon>
        <taxon>Ovalentaria</taxon>
        <taxon>Atherinomorphae</taxon>
        <taxon>Cyprinodontiformes</taxon>
        <taxon>Goodeidae</taxon>
        <taxon>Crenichthys</taxon>
    </lineage>
</organism>
<dbReference type="GO" id="GO:0006511">
    <property type="term" value="P:ubiquitin-dependent protein catabolic process"/>
    <property type="evidence" value="ECO:0007669"/>
    <property type="project" value="TreeGrafter"/>
</dbReference>
<dbReference type="InterPro" id="IPR025883">
    <property type="entry name" value="Cadherin-like_domain"/>
</dbReference>
<dbReference type="InterPro" id="IPR011990">
    <property type="entry name" value="TPR-like_helical_dom_sf"/>
</dbReference>
<evidence type="ECO:0000256" key="1">
    <source>
        <dbReference type="SAM" id="MobiDB-lite"/>
    </source>
</evidence>
<keyword evidence="4" id="KW-1185">Reference proteome</keyword>
<dbReference type="GO" id="GO:0000209">
    <property type="term" value="P:protein polyubiquitination"/>
    <property type="evidence" value="ECO:0007669"/>
    <property type="project" value="TreeGrafter"/>
</dbReference>
<comment type="caution">
    <text evidence="3">The sequence shown here is derived from an EMBL/GenBank/DDBJ whole genome shotgun (WGS) entry which is preliminary data.</text>
</comment>
<name>A0AAV9R7Y5_9TELE</name>
<sequence>MDNCDLEKLSVSAGKLHPTFSPQVTDYKVTVESNVSKVTLDLCTSDCGASYNILSGDRSCTVNLKDGMNRVEIEVVAEDGTVKKYSVEITKLSGKISELTDLSLEGDIPLYPAFTTKVHEYSSFVPFYCNVVTLRPKVPDSLIKVTVNGESSCQPVPLHFGDTLVEVCVCSADGSVSQFYNVLVTRELIPVAVTFTEGKQKLDYECPVSLSALYRPVSVHHSNPKSTFSRPFIEMLARRSRVDPLSGCPLGDGWKVVELDLDKKMSSALVQCFFHYRGCDSVMQLSELGPHTLDCPHKPTGDLDAKDVTETNWYKEHFETSEGFDIETKHVCKVRYWEKRLQMTGEEYSVDKLCALAEEHLNHYSKHRLKPGDRMKNENVVSLLLSLEQAAAYYASAVALSPRNARLHFLLGLVLEEQHNATEIYGLQRKTDKGSEELSDAKSSAHLDDILAVCKLHGLLGTPTVENQLQALDKEYHLLKEQGQSIKSDYVQTLYMWLSKSAGKDRNAVMQDEESYIYRALMKYLDAWSLGPDSWEFNLHVGRLLLLQGRSREALQHIQTGLALRPLHPALRFFTGLALLQQEQKACEGTEKEAALFLHQGLEHFVSQRCSKRQVKQGPSDPLCGLNAQFLRGLLTLGKLQQKTMLSEKSMTPEQVYHIAAVLAAQSVSQCVCHSKESRQLEWVLLDAHFALLQRLIQQGEGWAKAAIDRQSLVEKRCQALTALISLTAISPCQELLDMQERTCQLAVVTSPRDSRALCHLGVAQLAQYDNNPNLDGSNEVLSNARLSFQASIGLEDKAQSGDPPEQLRKQKWWQEHLEAENKEAATHPSSQCMTKRGAMQARGGPIQGRASVSNPSPGAMAAPVRGGKVAQLSTKTLTVKGRPGAAAKPNKSTKPCSNGTKSKLPANKHEQDCSPKAVVPADVPSVGNTGSASGPLNCRSHVSRLGLARALSRSADTQDQAKQLYQEVIAMAPGIHHAYIELVQLLEPTDPQAAVDVYCRFPMKPVAEQSFDDAFITGEMVRLLMSQEQYDHPQLGPSLTAYGKVMGLSCIEKYMDILDEKSKTALLKSVYAKINDRQEDDPDLQDFFKFKRWI</sequence>
<feature type="domain" description="Cadherin-like beta-sandwich-like" evidence="2">
    <location>
        <begin position="7"/>
        <end position="91"/>
    </location>
</feature>
<feature type="compositionally biased region" description="Polar residues" evidence="1">
    <location>
        <begin position="891"/>
        <end position="902"/>
    </location>
</feature>
<feature type="region of interest" description="Disordered" evidence="1">
    <location>
        <begin position="821"/>
        <end position="938"/>
    </location>
</feature>
<proteinExistence type="predicted"/>
<dbReference type="InterPro" id="IPR051438">
    <property type="entry name" value="RNF_E3_ubiq-protein_ligase"/>
</dbReference>
<reference evidence="3 4" key="1">
    <citation type="submission" date="2021-06" db="EMBL/GenBank/DDBJ databases">
        <authorList>
            <person name="Palmer J.M."/>
        </authorList>
    </citation>
    <scope>NUCLEOTIDE SEQUENCE [LARGE SCALE GENOMIC DNA]</scope>
    <source>
        <strain evidence="3 4">MEX-2019</strain>
        <tissue evidence="3">Muscle</tissue>
    </source>
</reference>
<dbReference type="PANTHER" id="PTHR46016:SF1">
    <property type="entry name" value="RING-TYPE DOMAIN-CONTAINING PROTEIN"/>
    <property type="match status" value="1"/>
</dbReference>
<evidence type="ECO:0000259" key="2">
    <source>
        <dbReference type="Pfam" id="PF12733"/>
    </source>
</evidence>
<evidence type="ECO:0000313" key="3">
    <source>
        <dbReference type="EMBL" id="KAK5604650.1"/>
    </source>
</evidence>
<dbReference type="AlphaFoldDB" id="A0AAV9R7Y5"/>
<dbReference type="PANTHER" id="PTHR46016">
    <property type="entry name" value="ZINC FINGER, RING/FYVE/PHD-TYPE"/>
    <property type="match status" value="1"/>
</dbReference>
<dbReference type="GO" id="GO:0061630">
    <property type="term" value="F:ubiquitin protein ligase activity"/>
    <property type="evidence" value="ECO:0007669"/>
    <property type="project" value="TreeGrafter"/>
</dbReference>
<dbReference type="Gene3D" id="1.25.40.10">
    <property type="entry name" value="Tetratricopeptide repeat domain"/>
    <property type="match status" value="1"/>
</dbReference>
<feature type="domain" description="Cadherin-like beta-sandwich-like" evidence="2">
    <location>
        <begin position="99"/>
        <end position="187"/>
    </location>
</feature>
<accession>A0AAV9R7Y5</accession>